<dbReference type="Proteomes" id="UP001341281">
    <property type="component" value="Chromosome 01"/>
</dbReference>
<protein>
    <submittedName>
        <fullName evidence="1">Uncharacterized protein</fullName>
    </submittedName>
</protein>
<reference evidence="1 2" key="1">
    <citation type="submission" date="2024-02" db="EMBL/GenBank/DDBJ databases">
        <title>High-quality chromosome-scale genome assembly of Pensacola bahiagrass (Paspalum notatum Flugge var. saurae).</title>
        <authorList>
            <person name="Vega J.M."/>
            <person name="Podio M."/>
            <person name="Orjuela J."/>
            <person name="Siena L.A."/>
            <person name="Pessino S.C."/>
            <person name="Combes M.C."/>
            <person name="Mariac C."/>
            <person name="Albertini E."/>
            <person name="Pupilli F."/>
            <person name="Ortiz J.P.A."/>
            <person name="Leblanc O."/>
        </authorList>
    </citation>
    <scope>NUCLEOTIDE SEQUENCE [LARGE SCALE GENOMIC DNA]</scope>
    <source>
        <strain evidence="1">R1</strain>
        <tissue evidence="1">Leaf</tissue>
    </source>
</reference>
<name>A0AAQ3PI08_PASNO</name>
<dbReference type="EMBL" id="CP144745">
    <property type="protein sequence ID" value="WVZ50045.1"/>
    <property type="molecule type" value="Genomic_DNA"/>
</dbReference>
<evidence type="ECO:0000313" key="2">
    <source>
        <dbReference type="Proteomes" id="UP001341281"/>
    </source>
</evidence>
<proteinExistence type="predicted"/>
<sequence>MVKVVLSSIPVYLMLTKWVTMAIDKRRRDFLWKGQEHANGGNLNLELFGWALRIRWMWLQKNDSSRPWAGLPIQVPHNAKAMFEVVIVTTIGDGETTNL</sequence>
<gene>
    <name evidence="1" type="ORF">U9M48_001343</name>
</gene>
<keyword evidence="2" id="KW-1185">Reference proteome</keyword>
<accession>A0AAQ3PI08</accession>
<evidence type="ECO:0000313" key="1">
    <source>
        <dbReference type="EMBL" id="WVZ50045.1"/>
    </source>
</evidence>
<dbReference type="AlphaFoldDB" id="A0AAQ3PI08"/>
<organism evidence="1 2">
    <name type="scientific">Paspalum notatum var. saurae</name>
    <dbReference type="NCBI Taxonomy" id="547442"/>
    <lineage>
        <taxon>Eukaryota</taxon>
        <taxon>Viridiplantae</taxon>
        <taxon>Streptophyta</taxon>
        <taxon>Embryophyta</taxon>
        <taxon>Tracheophyta</taxon>
        <taxon>Spermatophyta</taxon>
        <taxon>Magnoliopsida</taxon>
        <taxon>Liliopsida</taxon>
        <taxon>Poales</taxon>
        <taxon>Poaceae</taxon>
        <taxon>PACMAD clade</taxon>
        <taxon>Panicoideae</taxon>
        <taxon>Andropogonodae</taxon>
        <taxon>Paspaleae</taxon>
        <taxon>Paspalinae</taxon>
        <taxon>Paspalum</taxon>
    </lineage>
</organism>